<dbReference type="InterPro" id="IPR029058">
    <property type="entry name" value="AB_hydrolase_fold"/>
</dbReference>
<gene>
    <name evidence="2" type="ORF">PC9H_006035</name>
</gene>
<dbReference type="OrthoDB" id="94039at2759"/>
<dbReference type="VEuPathDB" id="FungiDB:PC9H_006035"/>
<proteinExistence type="predicted"/>
<accession>A0A8H6ZVY2</accession>
<dbReference type="EMBL" id="JACETU010000004">
    <property type="protein sequence ID" value="KAF7430330.1"/>
    <property type="molecule type" value="Genomic_DNA"/>
</dbReference>
<evidence type="ECO:0000259" key="1">
    <source>
        <dbReference type="Pfam" id="PF12697"/>
    </source>
</evidence>
<reference evidence="2" key="1">
    <citation type="submission" date="2019-07" db="EMBL/GenBank/DDBJ databases">
        <authorList>
            <person name="Palmer J.M."/>
        </authorList>
    </citation>
    <scope>NUCLEOTIDE SEQUENCE</scope>
    <source>
        <strain evidence="2">PC9</strain>
    </source>
</reference>
<dbReference type="GeneID" id="59375853"/>
<sequence length="292" mass="32637">MNSALEIVNFVFDTQIVPTQNTPPTVSLKFTAKRYRNKAGQRLDPADSALTLLFVHGVGYHKESWEPCIEVIFQHFNADKAKAKLTEIREAWAIDWQDHGDAALLNRQALRARGDQGIQPNELAVALSTFVNSPHVKGHILVGIAYSLGSAGLLLSVGNGTGNAQTYCSLVLIDPIVLTKELYHNDLQYQATSKFLIKGAKTRRDAWPSKDIASAWLSKRFPWSGWDPRFLRSFVEHGLEQTPDDVRLKCDKKHEVSSYSPSEGIFEAAKAFSRICHNMPIHVIWGETPDLT</sequence>
<evidence type="ECO:0000313" key="3">
    <source>
        <dbReference type="Proteomes" id="UP000623687"/>
    </source>
</evidence>
<name>A0A8H6ZVY2_PLEOS</name>
<dbReference type="InterPro" id="IPR000073">
    <property type="entry name" value="AB_hydrolase_1"/>
</dbReference>
<dbReference type="Proteomes" id="UP000623687">
    <property type="component" value="Unassembled WGS sequence"/>
</dbReference>
<feature type="domain" description="AB hydrolase-1" evidence="1">
    <location>
        <begin position="52"/>
        <end position="227"/>
    </location>
</feature>
<dbReference type="Pfam" id="PF12697">
    <property type="entry name" value="Abhydrolase_6"/>
    <property type="match status" value="1"/>
</dbReference>
<comment type="caution">
    <text evidence="2">The sequence shown here is derived from an EMBL/GenBank/DDBJ whole genome shotgun (WGS) entry which is preliminary data.</text>
</comment>
<dbReference type="RefSeq" id="XP_036631608.1">
    <property type="nucleotide sequence ID" value="XM_036775589.1"/>
</dbReference>
<dbReference type="Gene3D" id="3.40.50.1820">
    <property type="entry name" value="alpha/beta hydrolase"/>
    <property type="match status" value="1"/>
</dbReference>
<protein>
    <recommendedName>
        <fullName evidence="1">AB hydrolase-1 domain-containing protein</fullName>
    </recommendedName>
</protein>
<keyword evidence="3" id="KW-1185">Reference proteome</keyword>
<evidence type="ECO:0000313" key="2">
    <source>
        <dbReference type="EMBL" id="KAF7430330.1"/>
    </source>
</evidence>
<dbReference type="SUPFAM" id="SSF53474">
    <property type="entry name" value="alpha/beta-Hydrolases"/>
    <property type="match status" value="1"/>
</dbReference>
<organism evidence="2 3">
    <name type="scientific">Pleurotus ostreatus</name>
    <name type="common">Oyster mushroom</name>
    <name type="synonym">White-rot fungus</name>
    <dbReference type="NCBI Taxonomy" id="5322"/>
    <lineage>
        <taxon>Eukaryota</taxon>
        <taxon>Fungi</taxon>
        <taxon>Dikarya</taxon>
        <taxon>Basidiomycota</taxon>
        <taxon>Agaricomycotina</taxon>
        <taxon>Agaricomycetes</taxon>
        <taxon>Agaricomycetidae</taxon>
        <taxon>Agaricales</taxon>
        <taxon>Pleurotineae</taxon>
        <taxon>Pleurotaceae</taxon>
        <taxon>Pleurotus</taxon>
    </lineage>
</organism>
<dbReference type="AlphaFoldDB" id="A0A8H6ZVY2"/>